<dbReference type="EMBL" id="MT141770">
    <property type="protein sequence ID" value="QJA70178.1"/>
    <property type="molecule type" value="Genomic_DNA"/>
</dbReference>
<sequence length="204" mass="23855">MKYSDFSREVTAEKVTLEKIQFQISQAVSKSFLRDIDIYSYDDMVADGIIKQLRFYLVGNKVNEEEYDDIIREYPATIWEELKRDFWPKWLKRRFPVRYSRDIVHKNVKHYHVCPHLETPSNQPDHINFMLLNDVEAIPFQADNSSIVSGGVRLLIYVVPNKGELIMRSDKWDTPCGAYPSRKACSICMMKDTCKSSMAIKTSK</sequence>
<protein>
    <submittedName>
        <fullName evidence="1">Uncharacterized protein</fullName>
    </submittedName>
</protein>
<evidence type="ECO:0000313" key="1">
    <source>
        <dbReference type="EMBL" id="QJA70178.1"/>
    </source>
</evidence>
<accession>A0A6M3JLQ6</accession>
<reference evidence="1" key="1">
    <citation type="submission" date="2020-03" db="EMBL/GenBank/DDBJ databases">
        <title>The deep terrestrial virosphere.</title>
        <authorList>
            <person name="Holmfeldt K."/>
            <person name="Nilsson E."/>
            <person name="Simone D."/>
            <person name="Lopez-Fernandez M."/>
            <person name="Wu X."/>
            <person name="de Brujin I."/>
            <person name="Lundin D."/>
            <person name="Andersson A."/>
            <person name="Bertilsson S."/>
            <person name="Dopson M."/>
        </authorList>
    </citation>
    <scope>NUCLEOTIDE SEQUENCE</scope>
    <source>
        <strain evidence="1">MM415A03908</strain>
    </source>
</reference>
<organism evidence="1">
    <name type="scientific">viral metagenome</name>
    <dbReference type="NCBI Taxonomy" id="1070528"/>
    <lineage>
        <taxon>unclassified sequences</taxon>
        <taxon>metagenomes</taxon>
        <taxon>organismal metagenomes</taxon>
    </lineage>
</organism>
<name>A0A6M3JLQ6_9ZZZZ</name>
<dbReference type="AlphaFoldDB" id="A0A6M3JLQ6"/>
<proteinExistence type="predicted"/>
<gene>
    <name evidence="1" type="ORF">MM415A03908_0005</name>
</gene>